<evidence type="ECO:0000313" key="4">
    <source>
        <dbReference type="Proteomes" id="UP000238362"/>
    </source>
</evidence>
<dbReference type="EMBL" id="PVNH01000011">
    <property type="protein sequence ID" value="PRX44594.1"/>
    <property type="molecule type" value="Genomic_DNA"/>
</dbReference>
<organism evidence="3 4">
    <name type="scientific">Prauserella shujinwangii</name>
    <dbReference type="NCBI Taxonomy" id="1453103"/>
    <lineage>
        <taxon>Bacteria</taxon>
        <taxon>Bacillati</taxon>
        <taxon>Actinomycetota</taxon>
        <taxon>Actinomycetes</taxon>
        <taxon>Pseudonocardiales</taxon>
        <taxon>Pseudonocardiaceae</taxon>
        <taxon>Prauserella</taxon>
    </lineage>
</organism>
<evidence type="ECO:0000313" key="3">
    <source>
        <dbReference type="EMBL" id="PRX44594.1"/>
    </source>
</evidence>
<dbReference type="GO" id="GO:0016787">
    <property type="term" value="F:hydrolase activity"/>
    <property type="evidence" value="ECO:0007669"/>
    <property type="project" value="UniProtKB-KW"/>
</dbReference>
<accession>A0A2T0LN32</accession>
<evidence type="ECO:0000256" key="1">
    <source>
        <dbReference type="ARBA" id="ARBA00022801"/>
    </source>
</evidence>
<dbReference type="InterPro" id="IPR029058">
    <property type="entry name" value="AB_hydrolase_fold"/>
</dbReference>
<reference evidence="3 4" key="1">
    <citation type="submission" date="2018-03" db="EMBL/GenBank/DDBJ databases">
        <title>Genomic Encyclopedia of Type Strains, Phase III (KMG-III): the genomes of soil and plant-associated and newly described type strains.</title>
        <authorList>
            <person name="Whitman W."/>
        </authorList>
    </citation>
    <scope>NUCLEOTIDE SEQUENCE [LARGE SCALE GENOMIC DNA]</scope>
    <source>
        <strain evidence="3 4">CGMCC 4.7125</strain>
    </source>
</reference>
<dbReference type="SUPFAM" id="SSF53474">
    <property type="entry name" value="alpha/beta-Hydrolases"/>
    <property type="match status" value="1"/>
</dbReference>
<feature type="domain" description="Alpha/beta hydrolase fold-3" evidence="2">
    <location>
        <begin position="82"/>
        <end position="281"/>
    </location>
</feature>
<dbReference type="PANTHER" id="PTHR48081">
    <property type="entry name" value="AB HYDROLASE SUPERFAMILY PROTEIN C4A8.06C"/>
    <property type="match status" value="1"/>
</dbReference>
<keyword evidence="1" id="KW-0378">Hydrolase</keyword>
<dbReference type="PANTHER" id="PTHR48081:SF8">
    <property type="entry name" value="ALPHA_BETA HYDROLASE FOLD-3 DOMAIN-CONTAINING PROTEIN-RELATED"/>
    <property type="match status" value="1"/>
</dbReference>
<dbReference type="Proteomes" id="UP000238362">
    <property type="component" value="Unassembled WGS sequence"/>
</dbReference>
<dbReference type="RefSeq" id="WP_245901024.1">
    <property type="nucleotide sequence ID" value="NZ_PVNH01000011.1"/>
</dbReference>
<keyword evidence="4" id="KW-1185">Reference proteome</keyword>
<dbReference type="Gene3D" id="3.40.50.1820">
    <property type="entry name" value="alpha/beta hydrolase"/>
    <property type="match status" value="1"/>
</dbReference>
<proteinExistence type="predicted"/>
<dbReference type="AlphaFoldDB" id="A0A2T0LN32"/>
<dbReference type="InterPro" id="IPR013094">
    <property type="entry name" value="AB_hydrolase_3"/>
</dbReference>
<evidence type="ECO:0000259" key="2">
    <source>
        <dbReference type="Pfam" id="PF07859"/>
    </source>
</evidence>
<protein>
    <submittedName>
        <fullName evidence="3">Acetyl esterase/lipase</fullName>
    </submittedName>
</protein>
<comment type="caution">
    <text evidence="3">The sequence shown here is derived from an EMBL/GenBank/DDBJ whole genome shotgun (WGS) entry which is preliminary data.</text>
</comment>
<dbReference type="InterPro" id="IPR050300">
    <property type="entry name" value="GDXG_lipolytic_enzyme"/>
</dbReference>
<gene>
    <name evidence="3" type="ORF">B0I33_111106</name>
</gene>
<name>A0A2T0LN32_9PSEU</name>
<sequence length="310" mass="34549">MITIAGMSPQAAILLARLRLARRKRVYADLGTFHESIRENQRSDPARPPAWVHDQVSVRCTEVRGRPCYTLEPFRPARGKHVLYFHGGAYVHQILSDHWAFFVRLIERTGCTVTAVIYPLAPQHTCADTVPMVAAAYDEILGQVDPADQVLMGDSAGGALTLVIAESLEEAGRPQPKEVVLLSPWLDVTMTDPRQPELDRKDPYLAVNGLRAAGRMYADNRNPRDPRVSPLFGPLSALDRVSVFVGTRDVLLADARNLRDEAERRGVEIAYHEYEQMIHAWPLMSIPEGRDALERIASLVERAPVPGHPS</sequence>
<dbReference type="Pfam" id="PF07859">
    <property type="entry name" value="Abhydrolase_3"/>
    <property type="match status" value="1"/>
</dbReference>